<evidence type="ECO:0000313" key="2">
    <source>
        <dbReference type="EMBL" id="QQZ48914.1"/>
    </source>
</evidence>
<dbReference type="SUPFAM" id="SSF53041">
    <property type="entry name" value="Resolvase-like"/>
    <property type="match status" value="1"/>
</dbReference>
<dbReference type="PANTHER" id="PTHR30461">
    <property type="entry name" value="DNA-INVERTASE FROM LAMBDOID PROPHAGE"/>
    <property type="match status" value="1"/>
</dbReference>
<reference evidence="2" key="1">
    <citation type="submission" date="2021-01" db="EMBL/GenBank/DDBJ databases">
        <title>Genome sequence of Phenylobacterium sp. 20VBR1 isolated from a valley glaceir, Ny-Alesund, Svalbard.</title>
        <authorList>
            <person name="Thomas F.A."/>
            <person name="Krishnan K.P."/>
            <person name="Sinha R.K."/>
        </authorList>
    </citation>
    <scope>NUCLEOTIDE SEQUENCE</scope>
    <source>
        <strain evidence="2">20VBR1</strain>
    </source>
</reference>
<gene>
    <name evidence="2" type="ORF">JKL49_16650</name>
</gene>
<dbReference type="InterPro" id="IPR050639">
    <property type="entry name" value="SSR_resolvase"/>
</dbReference>
<dbReference type="CDD" id="cd00338">
    <property type="entry name" value="Ser_Recombinase"/>
    <property type="match status" value="1"/>
</dbReference>
<accession>A0A974P1Y8</accession>
<sequence>MYSIENQRSAIASYAVERGFEVVCSYVDAGRSGLTLTGRPGLKALLSDALGPAPDFRAILVFDVSRWGRFQDVDQGLTTSSYVAGPGWRSSIASTPSTMTAAWKLC</sequence>
<dbReference type="EMBL" id="CP068570">
    <property type="protein sequence ID" value="QQZ48914.1"/>
    <property type="molecule type" value="Genomic_DNA"/>
</dbReference>
<dbReference type="SMART" id="SM00857">
    <property type="entry name" value="Resolvase"/>
    <property type="match status" value="1"/>
</dbReference>
<feature type="domain" description="Resolvase/invertase-type recombinase catalytic" evidence="1">
    <location>
        <begin position="3"/>
        <end position="105"/>
    </location>
</feature>
<organism evidence="2">
    <name type="scientific">Phenylobacterium glaciei</name>
    <dbReference type="NCBI Taxonomy" id="2803784"/>
    <lineage>
        <taxon>Bacteria</taxon>
        <taxon>Pseudomonadati</taxon>
        <taxon>Pseudomonadota</taxon>
        <taxon>Alphaproteobacteria</taxon>
        <taxon>Caulobacterales</taxon>
        <taxon>Caulobacteraceae</taxon>
        <taxon>Phenylobacterium</taxon>
    </lineage>
</organism>
<dbReference type="GO" id="GO:0000150">
    <property type="term" value="F:DNA strand exchange activity"/>
    <property type="evidence" value="ECO:0007669"/>
    <property type="project" value="InterPro"/>
</dbReference>
<dbReference type="Gene3D" id="3.40.50.1390">
    <property type="entry name" value="Resolvase, N-terminal catalytic domain"/>
    <property type="match status" value="1"/>
</dbReference>
<proteinExistence type="predicted"/>
<dbReference type="GO" id="GO:0003677">
    <property type="term" value="F:DNA binding"/>
    <property type="evidence" value="ECO:0007669"/>
    <property type="project" value="InterPro"/>
</dbReference>
<name>A0A974P1Y8_9CAUL</name>
<dbReference type="Pfam" id="PF00239">
    <property type="entry name" value="Resolvase"/>
    <property type="match status" value="1"/>
</dbReference>
<dbReference type="InterPro" id="IPR036162">
    <property type="entry name" value="Resolvase-like_N_sf"/>
</dbReference>
<evidence type="ECO:0000259" key="1">
    <source>
        <dbReference type="SMART" id="SM00857"/>
    </source>
</evidence>
<dbReference type="AlphaFoldDB" id="A0A974P1Y8"/>
<dbReference type="PANTHER" id="PTHR30461:SF23">
    <property type="entry name" value="DNA RECOMBINASE-RELATED"/>
    <property type="match status" value="1"/>
</dbReference>
<dbReference type="InterPro" id="IPR006119">
    <property type="entry name" value="Resolv_N"/>
</dbReference>
<protein>
    <submittedName>
        <fullName evidence="2">Recombinase family protein</fullName>
    </submittedName>
</protein>